<evidence type="ECO:0000256" key="2">
    <source>
        <dbReference type="ARBA" id="ARBA00006730"/>
    </source>
</evidence>
<evidence type="ECO:0000256" key="8">
    <source>
        <dbReference type="ARBA" id="ARBA00049547"/>
    </source>
</evidence>
<evidence type="ECO:0000256" key="1">
    <source>
        <dbReference type="ARBA" id="ARBA00001974"/>
    </source>
</evidence>
<evidence type="ECO:0000256" key="5">
    <source>
        <dbReference type="ARBA" id="ARBA00023002"/>
    </source>
</evidence>
<dbReference type="Proteomes" id="UP001626537">
    <property type="component" value="Chromosome"/>
</dbReference>
<proteinExistence type="inferred from homology"/>
<name>A0ABZ0I6U6_9GAMM</name>
<keyword evidence="3" id="KW-0285">Flavoprotein</keyword>
<dbReference type="SUPFAM" id="SSF51971">
    <property type="entry name" value="Nucleotide-binding domain"/>
    <property type="match status" value="1"/>
</dbReference>
<dbReference type="EC" id="1.4.3.3" evidence="6"/>
<dbReference type="RefSeq" id="WP_407348837.1">
    <property type="nucleotide sequence ID" value="NZ_CP136864.1"/>
</dbReference>
<comment type="catalytic activity">
    <reaction evidence="8">
        <text>a D-alpha-amino acid + O2 + H2O = a 2-oxocarboxylate + H2O2 + NH4(+)</text>
        <dbReference type="Rhea" id="RHEA:21816"/>
        <dbReference type="ChEBI" id="CHEBI:15377"/>
        <dbReference type="ChEBI" id="CHEBI:15379"/>
        <dbReference type="ChEBI" id="CHEBI:16240"/>
        <dbReference type="ChEBI" id="CHEBI:28938"/>
        <dbReference type="ChEBI" id="CHEBI:35179"/>
        <dbReference type="ChEBI" id="CHEBI:59871"/>
        <dbReference type="EC" id="1.4.3.3"/>
    </reaction>
    <physiologicalReaction direction="left-to-right" evidence="8">
        <dbReference type="Rhea" id="RHEA:21817"/>
    </physiologicalReaction>
</comment>
<dbReference type="Gene3D" id="3.40.50.720">
    <property type="entry name" value="NAD(P)-binding Rossmann-like Domain"/>
    <property type="match status" value="2"/>
</dbReference>
<keyword evidence="5 10" id="KW-0560">Oxidoreductase</keyword>
<evidence type="ECO:0000313" key="10">
    <source>
        <dbReference type="EMBL" id="WOJ94200.1"/>
    </source>
</evidence>
<dbReference type="Gene3D" id="3.30.9.10">
    <property type="entry name" value="D-Amino Acid Oxidase, subunit A, domain 2"/>
    <property type="match status" value="2"/>
</dbReference>
<organism evidence="10 11">
    <name type="scientific">Congregibacter variabilis</name>
    <dbReference type="NCBI Taxonomy" id="3081200"/>
    <lineage>
        <taxon>Bacteria</taxon>
        <taxon>Pseudomonadati</taxon>
        <taxon>Pseudomonadota</taxon>
        <taxon>Gammaproteobacteria</taxon>
        <taxon>Cellvibrionales</taxon>
        <taxon>Halieaceae</taxon>
        <taxon>Congregibacter</taxon>
    </lineage>
</organism>
<dbReference type="InterPro" id="IPR023209">
    <property type="entry name" value="DAO"/>
</dbReference>
<dbReference type="PANTHER" id="PTHR11530:SF11">
    <property type="entry name" value="D-ASPARTATE OXIDASE"/>
    <property type="match status" value="1"/>
</dbReference>
<keyword evidence="4" id="KW-0274">FAD</keyword>
<dbReference type="SUPFAM" id="SSF54373">
    <property type="entry name" value="FAD-linked reductases, C-terminal domain"/>
    <property type="match status" value="1"/>
</dbReference>
<evidence type="ECO:0000259" key="9">
    <source>
        <dbReference type="Pfam" id="PF01266"/>
    </source>
</evidence>
<comment type="cofactor">
    <cofactor evidence="1">
        <name>FAD</name>
        <dbReference type="ChEBI" id="CHEBI:57692"/>
    </cofactor>
</comment>
<sequence length="389" mass="42600">MTNEYDLDKRRTLRALGAVSALPVLASVGACTGGGQRVSGVGRYARPLSRQPFVAPRISEDRIVRVIVGHRPFRPSGFVVKRETFDQKDIIHNYGHGGGGISLSWGSSALAVQHAANLAVGDAAVLGSGIMGLTTARLLQDAGWNVTIYTRSPSRHSVSNVGAGQWAPTSVFDEDVADDAFIAQYKYASRIAHHAYQNLVGADYGVSFKENYYLSDEPQAGGFYLREMPELFTSVKDLDPGEHPFPTRFAKQTVTMLIEPAMFLRRVRRDFFVAGGKMIARDFKDLSMVLSLAEPAIFNCTGLGAKALFGDDEMQPIKGQLVFMPPDPAVDYLTVGGGSDVTYMFPRKGEILLGGSFVRDDWSREPDPQVTQRIVADNRSLFEQVSQRV</sequence>
<dbReference type="Pfam" id="PF01266">
    <property type="entry name" value="DAO"/>
    <property type="match status" value="1"/>
</dbReference>
<dbReference type="PANTHER" id="PTHR11530">
    <property type="entry name" value="D-AMINO ACID OXIDASE"/>
    <property type="match status" value="1"/>
</dbReference>
<evidence type="ECO:0000256" key="3">
    <source>
        <dbReference type="ARBA" id="ARBA00022630"/>
    </source>
</evidence>
<comment type="similarity">
    <text evidence="2">Belongs to the DAMOX/DASOX family.</text>
</comment>
<gene>
    <name evidence="10" type="ORF">R0135_03295</name>
</gene>
<dbReference type="GO" id="GO:0016491">
    <property type="term" value="F:oxidoreductase activity"/>
    <property type="evidence" value="ECO:0007669"/>
    <property type="project" value="UniProtKB-KW"/>
</dbReference>
<accession>A0ABZ0I6U6</accession>
<evidence type="ECO:0000313" key="11">
    <source>
        <dbReference type="Proteomes" id="UP001626537"/>
    </source>
</evidence>
<reference evidence="10 11" key="1">
    <citation type="submission" date="2023-10" db="EMBL/GenBank/DDBJ databases">
        <title>Two novel species belonging to the OM43/NOR5 clade.</title>
        <authorList>
            <person name="Park M."/>
        </authorList>
    </citation>
    <scope>NUCLEOTIDE SEQUENCE [LARGE SCALE GENOMIC DNA]</scope>
    <source>
        <strain evidence="10 11">IMCC43200</strain>
    </source>
</reference>
<protein>
    <recommendedName>
        <fullName evidence="7">D-amino-acid oxidase</fullName>
        <ecNumber evidence="6">1.4.3.3</ecNumber>
    </recommendedName>
</protein>
<evidence type="ECO:0000256" key="7">
    <source>
        <dbReference type="ARBA" id="ARBA00039751"/>
    </source>
</evidence>
<dbReference type="InterPro" id="IPR006076">
    <property type="entry name" value="FAD-dep_OxRdtase"/>
</dbReference>
<evidence type="ECO:0000256" key="6">
    <source>
        <dbReference type="ARBA" id="ARBA00039101"/>
    </source>
</evidence>
<dbReference type="EMBL" id="CP136864">
    <property type="protein sequence ID" value="WOJ94200.1"/>
    <property type="molecule type" value="Genomic_DNA"/>
</dbReference>
<feature type="domain" description="FAD dependent oxidoreductase" evidence="9">
    <location>
        <begin position="122"/>
        <end position="385"/>
    </location>
</feature>
<evidence type="ECO:0000256" key="4">
    <source>
        <dbReference type="ARBA" id="ARBA00022827"/>
    </source>
</evidence>
<keyword evidence="11" id="KW-1185">Reference proteome</keyword>